<name>A0A931B9Y7_9ACTN</name>
<comment type="caution">
    <text evidence="8">The sequence shown here is derived from an EMBL/GenBank/DDBJ whole genome shotgun (WGS) entry which is preliminary data.</text>
</comment>
<feature type="compositionally biased region" description="Basic and acidic residues" evidence="5">
    <location>
        <begin position="1"/>
        <end position="10"/>
    </location>
</feature>
<dbReference type="Pfam" id="PF00589">
    <property type="entry name" value="Phage_integrase"/>
    <property type="match status" value="1"/>
</dbReference>
<keyword evidence="3" id="KW-0233">DNA recombination</keyword>
<dbReference type="PROSITE" id="PS51898">
    <property type="entry name" value="TYR_RECOMBINASE"/>
    <property type="match status" value="1"/>
</dbReference>
<dbReference type="InterPro" id="IPR044068">
    <property type="entry name" value="CB"/>
</dbReference>
<keyword evidence="9" id="KW-1185">Reference proteome</keyword>
<dbReference type="InterPro" id="IPR011010">
    <property type="entry name" value="DNA_brk_join_enz"/>
</dbReference>
<gene>
    <name evidence="8" type="ORF">I2501_27280</name>
</gene>
<feature type="region of interest" description="Disordered" evidence="5">
    <location>
        <begin position="1"/>
        <end position="23"/>
    </location>
</feature>
<dbReference type="InterPro" id="IPR050090">
    <property type="entry name" value="Tyrosine_recombinase_XerCD"/>
</dbReference>
<organism evidence="8 9">
    <name type="scientific">Streptacidiphilus fuscans</name>
    <dbReference type="NCBI Taxonomy" id="2789292"/>
    <lineage>
        <taxon>Bacteria</taxon>
        <taxon>Bacillati</taxon>
        <taxon>Actinomycetota</taxon>
        <taxon>Actinomycetes</taxon>
        <taxon>Kitasatosporales</taxon>
        <taxon>Streptomycetaceae</taxon>
        <taxon>Streptacidiphilus</taxon>
    </lineage>
</organism>
<dbReference type="RefSeq" id="WP_196196905.1">
    <property type="nucleotide sequence ID" value="NZ_JADPRT010000013.1"/>
</dbReference>
<evidence type="ECO:0000259" key="7">
    <source>
        <dbReference type="PROSITE" id="PS51900"/>
    </source>
</evidence>
<dbReference type="InterPro" id="IPR002104">
    <property type="entry name" value="Integrase_catalytic"/>
</dbReference>
<feature type="domain" description="Core-binding (CB)" evidence="7">
    <location>
        <begin position="45"/>
        <end position="140"/>
    </location>
</feature>
<evidence type="ECO:0000313" key="8">
    <source>
        <dbReference type="EMBL" id="MBF9071731.1"/>
    </source>
</evidence>
<dbReference type="Gene3D" id="1.10.443.10">
    <property type="entry name" value="Intergrase catalytic core"/>
    <property type="match status" value="1"/>
</dbReference>
<dbReference type="PANTHER" id="PTHR30349">
    <property type="entry name" value="PHAGE INTEGRASE-RELATED"/>
    <property type="match status" value="1"/>
</dbReference>
<sequence>MTGDELELHRPAALPDQLRRDPREDWPSAARDLYRFLLSLYGESDPLPLAAAGWIAHHRSMHTQTNYARHFRVWEQYVRECAVHPLQARLPLADAFAKHLTTTPTLVWRGGERVAAGPPRSDTAQAAVLSGCSSFYSYAHRAQVPLAAGNPFDAVLRPVIDPDFSPTEGLTDAEFEQLLVAARDLHRPRRTAHRNFTLLLVMYALMLRVGSALAARIEDLGYDRGHHTLNVRLKGGTRKRKPIPPLVWDAIQTLIGDRTEGFVFTTSTGKPLDEPAVWRMIRSVARTAGLPQADRIHPHMTKHQAVSGALEKQISLADVQDGADHKDPRTTRRYDRRRHLLDRSPAYTLAAGLAERLTKDDSVAGSPPAAAEGSY</sequence>
<dbReference type="GO" id="GO:0003677">
    <property type="term" value="F:DNA binding"/>
    <property type="evidence" value="ECO:0007669"/>
    <property type="project" value="UniProtKB-UniRule"/>
</dbReference>
<evidence type="ECO:0000256" key="1">
    <source>
        <dbReference type="ARBA" id="ARBA00008857"/>
    </source>
</evidence>
<dbReference type="SUPFAM" id="SSF56349">
    <property type="entry name" value="DNA breaking-rejoining enzymes"/>
    <property type="match status" value="1"/>
</dbReference>
<dbReference type="PANTHER" id="PTHR30349:SF41">
    <property type="entry name" value="INTEGRASE_RECOMBINASE PROTEIN MJ0367-RELATED"/>
    <property type="match status" value="1"/>
</dbReference>
<feature type="domain" description="Tyr recombinase" evidence="6">
    <location>
        <begin position="165"/>
        <end position="347"/>
    </location>
</feature>
<dbReference type="AlphaFoldDB" id="A0A931B9Y7"/>
<comment type="similarity">
    <text evidence="1">Belongs to the 'phage' integrase family.</text>
</comment>
<dbReference type="GO" id="GO:0006310">
    <property type="term" value="P:DNA recombination"/>
    <property type="evidence" value="ECO:0007669"/>
    <property type="project" value="UniProtKB-KW"/>
</dbReference>
<dbReference type="InterPro" id="IPR013762">
    <property type="entry name" value="Integrase-like_cat_sf"/>
</dbReference>
<evidence type="ECO:0000256" key="3">
    <source>
        <dbReference type="ARBA" id="ARBA00023172"/>
    </source>
</evidence>
<dbReference type="GO" id="GO:0015074">
    <property type="term" value="P:DNA integration"/>
    <property type="evidence" value="ECO:0007669"/>
    <property type="project" value="InterPro"/>
</dbReference>
<dbReference type="PROSITE" id="PS51900">
    <property type="entry name" value="CB"/>
    <property type="match status" value="1"/>
</dbReference>
<evidence type="ECO:0000256" key="2">
    <source>
        <dbReference type="ARBA" id="ARBA00023125"/>
    </source>
</evidence>
<feature type="region of interest" description="Disordered" evidence="5">
    <location>
        <begin position="316"/>
        <end position="335"/>
    </location>
</feature>
<reference evidence="8" key="1">
    <citation type="submission" date="2020-11" db="EMBL/GenBank/DDBJ databases">
        <title>Isolation and identification of active actinomycetes.</title>
        <authorList>
            <person name="Yu B."/>
        </authorList>
    </citation>
    <scope>NUCLEOTIDE SEQUENCE</scope>
    <source>
        <strain evidence="8">NEAU-YB345</strain>
    </source>
</reference>
<evidence type="ECO:0000313" key="9">
    <source>
        <dbReference type="Proteomes" id="UP000657385"/>
    </source>
</evidence>
<dbReference type="EMBL" id="JADPRT010000013">
    <property type="protein sequence ID" value="MBF9071731.1"/>
    <property type="molecule type" value="Genomic_DNA"/>
</dbReference>
<keyword evidence="2 4" id="KW-0238">DNA-binding</keyword>
<dbReference type="Proteomes" id="UP000657385">
    <property type="component" value="Unassembled WGS sequence"/>
</dbReference>
<feature type="compositionally biased region" description="Basic and acidic residues" evidence="5">
    <location>
        <begin position="322"/>
        <end position="333"/>
    </location>
</feature>
<evidence type="ECO:0000256" key="5">
    <source>
        <dbReference type="SAM" id="MobiDB-lite"/>
    </source>
</evidence>
<accession>A0A931B9Y7</accession>
<evidence type="ECO:0000256" key="4">
    <source>
        <dbReference type="PROSITE-ProRule" id="PRU01248"/>
    </source>
</evidence>
<protein>
    <submittedName>
        <fullName evidence="8">Tyrosine-type recombinase/integrase</fullName>
    </submittedName>
</protein>
<evidence type="ECO:0000259" key="6">
    <source>
        <dbReference type="PROSITE" id="PS51898"/>
    </source>
</evidence>
<proteinExistence type="inferred from homology"/>